<dbReference type="EMBL" id="UOFF01000087">
    <property type="protein sequence ID" value="VAW55284.1"/>
    <property type="molecule type" value="Genomic_DNA"/>
</dbReference>
<sequence>MKMQQFLNLKKRLSIIVLGSVFALPVSVASNLESITNNIGLPIITNHQSDADHDGVIDSRDQCIDTSQGRFVDNSGCEYDTDADGVKNSIDKCPQTPLGLRVKNNGCL</sequence>
<protein>
    <submittedName>
        <fullName evidence="2">Uncharacterized protein</fullName>
    </submittedName>
</protein>
<evidence type="ECO:0000256" key="1">
    <source>
        <dbReference type="ARBA" id="ARBA00022729"/>
    </source>
</evidence>
<evidence type="ECO:0000313" key="2">
    <source>
        <dbReference type="EMBL" id="VAW55284.1"/>
    </source>
</evidence>
<accession>A0A3B0XH15</accession>
<dbReference type="GO" id="GO:0005509">
    <property type="term" value="F:calcium ion binding"/>
    <property type="evidence" value="ECO:0007669"/>
    <property type="project" value="InterPro"/>
</dbReference>
<dbReference type="SUPFAM" id="SSF103647">
    <property type="entry name" value="TSP type-3 repeat"/>
    <property type="match status" value="1"/>
</dbReference>
<keyword evidence="1" id="KW-0732">Signal</keyword>
<proteinExistence type="predicted"/>
<name>A0A3B0XH15_9ZZZZ</name>
<dbReference type="InterPro" id="IPR003367">
    <property type="entry name" value="Thrombospondin_3-like_rpt"/>
</dbReference>
<organism evidence="2">
    <name type="scientific">hydrothermal vent metagenome</name>
    <dbReference type="NCBI Taxonomy" id="652676"/>
    <lineage>
        <taxon>unclassified sequences</taxon>
        <taxon>metagenomes</taxon>
        <taxon>ecological metagenomes</taxon>
    </lineage>
</organism>
<dbReference type="InterPro" id="IPR028974">
    <property type="entry name" value="TSP_type-3_rpt"/>
</dbReference>
<dbReference type="Gene3D" id="4.10.1080.10">
    <property type="entry name" value="TSP type-3 repeat"/>
    <property type="match status" value="1"/>
</dbReference>
<dbReference type="GO" id="GO:0007155">
    <property type="term" value="P:cell adhesion"/>
    <property type="evidence" value="ECO:0007669"/>
    <property type="project" value="InterPro"/>
</dbReference>
<dbReference type="Pfam" id="PF02412">
    <property type="entry name" value="TSP_3"/>
    <property type="match status" value="1"/>
</dbReference>
<gene>
    <name evidence="2" type="ORF">MNBD_GAMMA07-1529</name>
</gene>
<dbReference type="AlphaFoldDB" id="A0A3B0XH15"/>
<reference evidence="2" key="1">
    <citation type="submission" date="2018-06" db="EMBL/GenBank/DDBJ databases">
        <authorList>
            <person name="Zhirakovskaya E."/>
        </authorList>
    </citation>
    <scope>NUCLEOTIDE SEQUENCE</scope>
</reference>